<dbReference type="EMBL" id="LVLJ01002730">
    <property type="protein sequence ID" value="OAE23892.1"/>
    <property type="molecule type" value="Genomic_DNA"/>
</dbReference>
<dbReference type="AlphaFoldDB" id="A0A176VUB8"/>
<name>A0A176VUB8_MARPO</name>
<feature type="chain" id="PRO_5008052051" description="Calcineurin-like phosphoesterase domain-containing protein" evidence="1">
    <location>
        <begin position="26"/>
        <end position="403"/>
    </location>
</feature>
<dbReference type="PANTHER" id="PTHR32440:SF0">
    <property type="entry name" value="PHOSPHATASE DCR2-RELATED"/>
    <property type="match status" value="1"/>
</dbReference>
<dbReference type="Gene3D" id="3.60.21.10">
    <property type="match status" value="1"/>
</dbReference>
<dbReference type="GO" id="GO:0005737">
    <property type="term" value="C:cytoplasm"/>
    <property type="evidence" value="ECO:0007669"/>
    <property type="project" value="TreeGrafter"/>
</dbReference>
<reference evidence="3" key="1">
    <citation type="submission" date="2016-03" db="EMBL/GenBank/DDBJ databases">
        <title>Mechanisms controlling the formation of the plant cell surface in tip-growing cells are functionally conserved among land plants.</title>
        <authorList>
            <person name="Honkanen S."/>
            <person name="Jones V.A."/>
            <person name="Morieri G."/>
            <person name="Champion C."/>
            <person name="Hetherington A.J."/>
            <person name="Kelly S."/>
            <person name="Saint-Marcoux D."/>
            <person name="Proust H."/>
            <person name="Prescott H."/>
            <person name="Dolan L."/>
        </authorList>
    </citation>
    <scope>NUCLEOTIDE SEQUENCE [LARGE SCALE GENOMIC DNA]</scope>
    <source>
        <tissue evidence="3">Whole gametophyte</tissue>
    </source>
</reference>
<dbReference type="GO" id="GO:0016788">
    <property type="term" value="F:hydrolase activity, acting on ester bonds"/>
    <property type="evidence" value="ECO:0007669"/>
    <property type="project" value="TreeGrafter"/>
</dbReference>
<dbReference type="CDD" id="cd07383">
    <property type="entry name" value="MPP_Dcr2"/>
    <property type="match status" value="1"/>
</dbReference>
<dbReference type="InterPro" id="IPR004843">
    <property type="entry name" value="Calcineurin-like_PHP"/>
</dbReference>
<evidence type="ECO:0000313" key="3">
    <source>
        <dbReference type="EMBL" id="OAE23892.1"/>
    </source>
</evidence>
<evidence type="ECO:0000259" key="2">
    <source>
        <dbReference type="Pfam" id="PF00149"/>
    </source>
</evidence>
<comment type="caution">
    <text evidence="3">The sequence shown here is derived from an EMBL/GenBank/DDBJ whole genome shotgun (WGS) entry which is preliminary data.</text>
</comment>
<accession>A0A176VUB8</accession>
<keyword evidence="4" id="KW-1185">Reference proteome</keyword>
<protein>
    <recommendedName>
        <fullName evidence="2">Calcineurin-like phosphoesterase domain-containing protein</fullName>
    </recommendedName>
</protein>
<evidence type="ECO:0000313" key="4">
    <source>
        <dbReference type="Proteomes" id="UP000077202"/>
    </source>
</evidence>
<dbReference type="Pfam" id="PF00149">
    <property type="entry name" value="Metallophos"/>
    <property type="match status" value="1"/>
</dbReference>
<keyword evidence="1" id="KW-0732">Signal</keyword>
<evidence type="ECO:0000256" key="1">
    <source>
        <dbReference type="SAM" id="SignalP"/>
    </source>
</evidence>
<dbReference type="PIRSF" id="PIRSF030250">
    <property type="entry name" value="Ptase_At2g46880"/>
    <property type="match status" value="1"/>
</dbReference>
<dbReference type="InterPro" id="IPR011230">
    <property type="entry name" value="PAP14/16/28/29"/>
</dbReference>
<organism evidence="3 4">
    <name type="scientific">Marchantia polymorpha subsp. ruderalis</name>
    <dbReference type="NCBI Taxonomy" id="1480154"/>
    <lineage>
        <taxon>Eukaryota</taxon>
        <taxon>Viridiplantae</taxon>
        <taxon>Streptophyta</taxon>
        <taxon>Embryophyta</taxon>
        <taxon>Marchantiophyta</taxon>
        <taxon>Marchantiopsida</taxon>
        <taxon>Marchantiidae</taxon>
        <taxon>Marchantiales</taxon>
        <taxon>Marchantiaceae</taxon>
        <taxon>Marchantia</taxon>
    </lineage>
</organism>
<dbReference type="InterPro" id="IPR029052">
    <property type="entry name" value="Metallo-depent_PP-like"/>
</dbReference>
<feature type="signal peptide" evidence="1">
    <location>
        <begin position="1"/>
        <end position="25"/>
    </location>
</feature>
<dbReference type="SUPFAM" id="SSF56300">
    <property type="entry name" value="Metallo-dependent phosphatases"/>
    <property type="match status" value="1"/>
</dbReference>
<dbReference type="PANTHER" id="PTHR32440">
    <property type="entry name" value="PHOSPHATASE DCR2-RELATED-RELATED"/>
    <property type="match status" value="1"/>
</dbReference>
<feature type="domain" description="Calcineurin-like phosphoesterase" evidence="2">
    <location>
        <begin position="36"/>
        <end position="211"/>
    </location>
</feature>
<gene>
    <name evidence="3" type="ORF">AXG93_1217s1040</name>
</gene>
<sequence>MERFISCISVLGVLLAASFCQHAEAGKLRFSSDGQFKIVQVADMHYADGAHTKCLDVLPEEMATCSDLNTTAFQWRMIKQEHPDLVVFTGDNIFQRDSSNATASLIAAFAPVIEARIPWAAVLGNHDQEGHMTREEVMAFIVKMDYSMAQMNPNFLHGDRTTIDGYGNYIIEVEGPAGSMFENKSLLNLYMVDSGDYSFIPQVSYYDWIKSNQQVWLQQASAEIQVPQFPSALLNLRPRPELLDESMHLKAYRGVKPRPQTKAASALAFHHIPIPESFTTPNASNLGEKNEASGSPSLNSGFLTTLITMGDVQAAFTGHDHLNDYCGAADGPLFLCYSGGFGYHAYGKAGWPRRSRVITAYLNGNAASWDDVSHIQTYKRLDDDGFTKIDEQTLYTNYVLSPE</sequence>
<dbReference type="Proteomes" id="UP000077202">
    <property type="component" value="Unassembled WGS sequence"/>
</dbReference>
<proteinExistence type="predicted"/>